<protein>
    <recommendedName>
        <fullName evidence="4">Tetratricopeptide repeat protein</fullName>
    </recommendedName>
</protein>
<gene>
    <name evidence="2" type="ORF">GCM10010196_16730</name>
</gene>
<dbReference type="Pfam" id="PF07721">
    <property type="entry name" value="TPR_4"/>
    <property type="match status" value="2"/>
</dbReference>
<reference evidence="2" key="2">
    <citation type="submission" date="2020-09" db="EMBL/GenBank/DDBJ databases">
        <authorList>
            <person name="Sun Q."/>
            <person name="Ohkuma M."/>
        </authorList>
    </citation>
    <scope>NUCLEOTIDE SEQUENCE</scope>
    <source>
        <strain evidence="2">JCM 3346</strain>
    </source>
</reference>
<sequence>MEESTERSANSSEHRGTQQREIDRLWDFADPVASEERFRAASADPERSPHKRAVMAAQLARAVGLQGRTEEALAVLDGVAAAAPGSESGPEAAELRARVALERGRLHAAAGRPEDALPELTRAVREAAAAGAAFLVLDGLHMLALTDGGHEEEWAAEGFDVLAGSRDPRVLRWGIALHNNLGWTKHDADDPVAALHHFTLAAEAAEQYGSAEQLRVARWSMARALRTLGRTEEALAIQRALDAERPDDPFVTAEIEALTGVRPTIEA</sequence>
<accession>A0A918CH71</accession>
<dbReference type="InterPro" id="IPR011990">
    <property type="entry name" value="TPR-like_helical_dom_sf"/>
</dbReference>
<dbReference type="Proteomes" id="UP000610303">
    <property type="component" value="Unassembled WGS sequence"/>
</dbReference>
<dbReference type="GO" id="GO:0042802">
    <property type="term" value="F:identical protein binding"/>
    <property type="evidence" value="ECO:0007669"/>
    <property type="project" value="InterPro"/>
</dbReference>
<organism evidence="2 3">
    <name type="scientific">Agromyces mediolanus</name>
    <name type="common">Corynebacterium mediolanum</name>
    <dbReference type="NCBI Taxonomy" id="41986"/>
    <lineage>
        <taxon>Bacteria</taxon>
        <taxon>Bacillati</taxon>
        <taxon>Actinomycetota</taxon>
        <taxon>Actinomycetes</taxon>
        <taxon>Micrococcales</taxon>
        <taxon>Microbacteriaceae</taxon>
        <taxon>Agromyces</taxon>
    </lineage>
</organism>
<dbReference type="EMBL" id="BMRJ01000001">
    <property type="protein sequence ID" value="GGR23581.1"/>
    <property type="molecule type" value="Genomic_DNA"/>
</dbReference>
<evidence type="ECO:0008006" key="4">
    <source>
        <dbReference type="Google" id="ProtNLM"/>
    </source>
</evidence>
<name>A0A918CH71_AGRME</name>
<evidence type="ECO:0000313" key="2">
    <source>
        <dbReference type="EMBL" id="GGR23581.1"/>
    </source>
</evidence>
<dbReference type="SUPFAM" id="SSF48452">
    <property type="entry name" value="TPR-like"/>
    <property type="match status" value="1"/>
</dbReference>
<dbReference type="RefSeq" id="WP_189084769.1">
    <property type="nucleotide sequence ID" value="NZ_BMRJ01000001.1"/>
</dbReference>
<feature type="region of interest" description="Disordered" evidence="1">
    <location>
        <begin position="1"/>
        <end position="24"/>
    </location>
</feature>
<evidence type="ECO:0000313" key="3">
    <source>
        <dbReference type="Proteomes" id="UP000610303"/>
    </source>
</evidence>
<dbReference type="InterPro" id="IPR011717">
    <property type="entry name" value="TPR-4"/>
</dbReference>
<evidence type="ECO:0000256" key="1">
    <source>
        <dbReference type="SAM" id="MobiDB-lite"/>
    </source>
</evidence>
<keyword evidence="3" id="KW-1185">Reference proteome</keyword>
<dbReference type="Gene3D" id="1.25.40.10">
    <property type="entry name" value="Tetratricopeptide repeat domain"/>
    <property type="match status" value="1"/>
</dbReference>
<dbReference type="AlphaFoldDB" id="A0A918CH71"/>
<comment type="caution">
    <text evidence="2">The sequence shown here is derived from an EMBL/GenBank/DDBJ whole genome shotgun (WGS) entry which is preliminary data.</text>
</comment>
<proteinExistence type="predicted"/>
<reference evidence="2" key="1">
    <citation type="journal article" date="2014" name="Int. J. Syst. Evol. Microbiol.">
        <title>Complete genome sequence of Corynebacterium casei LMG S-19264T (=DSM 44701T), isolated from a smear-ripened cheese.</title>
        <authorList>
            <consortium name="US DOE Joint Genome Institute (JGI-PGF)"/>
            <person name="Walter F."/>
            <person name="Albersmeier A."/>
            <person name="Kalinowski J."/>
            <person name="Ruckert C."/>
        </authorList>
    </citation>
    <scope>NUCLEOTIDE SEQUENCE</scope>
    <source>
        <strain evidence="2">JCM 3346</strain>
    </source>
</reference>